<dbReference type="InterPro" id="IPR011010">
    <property type="entry name" value="DNA_brk_join_enz"/>
</dbReference>
<evidence type="ECO:0000256" key="4">
    <source>
        <dbReference type="ARBA" id="ARBA00023172"/>
    </source>
</evidence>
<keyword evidence="1" id="KW-1029">Fimbrium biogenesis</keyword>
<dbReference type="InterPro" id="IPR050090">
    <property type="entry name" value="Tyrosine_recombinase_XerCD"/>
</dbReference>
<dbReference type="PROSITE" id="PS51898">
    <property type="entry name" value="TYR_RECOMBINASE"/>
    <property type="match status" value="1"/>
</dbReference>
<feature type="domain" description="Tyr recombinase" evidence="5">
    <location>
        <begin position="14"/>
        <end position="198"/>
    </location>
</feature>
<gene>
    <name evidence="6" type="ORF">CSSPJE1EN1_LOCUS25796</name>
</gene>
<evidence type="ECO:0000313" key="7">
    <source>
        <dbReference type="Proteomes" id="UP001497444"/>
    </source>
</evidence>
<dbReference type="Proteomes" id="UP001497444">
    <property type="component" value="Unassembled WGS sequence"/>
</dbReference>
<keyword evidence="7" id="KW-1185">Reference proteome</keyword>
<evidence type="ECO:0000313" key="6">
    <source>
        <dbReference type="EMBL" id="CAK9250418.1"/>
    </source>
</evidence>
<evidence type="ECO:0000256" key="1">
    <source>
        <dbReference type="ARBA" id="ARBA00022558"/>
    </source>
</evidence>
<reference evidence="6" key="1">
    <citation type="submission" date="2024-02" db="EMBL/GenBank/DDBJ databases">
        <authorList>
            <consortium name="ELIXIR-Norway"/>
            <consortium name="Elixir Norway"/>
        </authorList>
    </citation>
    <scope>NUCLEOTIDE SEQUENCE</scope>
</reference>
<proteinExistence type="predicted"/>
<evidence type="ECO:0000259" key="5">
    <source>
        <dbReference type="PROSITE" id="PS51898"/>
    </source>
</evidence>
<dbReference type="EMBL" id="CAXAQS010000168">
    <property type="protein sequence ID" value="CAK9250418.1"/>
    <property type="molecule type" value="Genomic_DNA"/>
</dbReference>
<comment type="caution">
    <text evidence="6">The sequence shown here is derived from an EMBL/GenBank/DDBJ whole genome shotgun (WGS) entry which is preliminary data.</text>
</comment>
<dbReference type="PANTHER" id="PTHR30349:SF62">
    <property type="entry name" value="TYPE 1 FIMBRIAE REGULATORY PROTEIN FIMB-RELATED"/>
    <property type="match status" value="1"/>
</dbReference>
<protein>
    <recommendedName>
        <fullName evidence="5">Tyr recombinase domain-containing protein</fullName>
    </recommendedName>
</protein>
<sequence>MPKIEERGMTSLPKTRDYLTSDEVDKLLEAGGRGRNAKRNCCLILLMFRHGLRMGEVLSLQLSSLDLEGKTIHLKRLKNGISGAHPLLPDEMAVIKAWVKEREIIVKKALTDSGYLFCSPHGGKLSDAYFRVFFPKLGKEAGLSFHVHPHMLRHSCGYALANLGNDTRLIQSYLGHRTIQQTVRYTDVNPMRFGTIWGRKTRWAA</sequence>
<dbReference type="SUPFAM" id="SSF56349">
    <property type="entry name" value="DNA breaking-rejoining enzymes"/>
    <property type="match status" value="1"/>
</dbReference>
<dbReference type="Pfam" id="PF00589">
    <property type="entry name" value="Phage_integrase"/>
    <property type="match status" value="1"/>
</dbReference>
<organism evidence="6 7">
    <name type="scientific">Sphagnum jensenii</name>
    <dbReference type="NCBI Taxonomy" id="128206"/>
    <lineage>
        <taxon>Eukaryota</taxon>
        <taxon>Viridiplantae</taxon>
        <taxon>Streptophyta</taxon>
        <taxon>Embryophyta</taxon>
        <taxon>Bryophyta</taxon>
        <taxon>Sphagnophytina</taxon>
        <taxon>Sphagnopsida</taxon>
        <taxon>Sphagnales</taxon>
        <taxon>Sphagnaceae</taxon>
        <taxon>Sphagnum</taxon>
    </lineage>
</organism>
<keyword evidence="2" id="KW-0805">Transcription regulation</keyword>
<keyword evidence="4" id="KW-0233">DNA recombination</keyword>
<evidence type="ECO:0000256" key="3">
    <source>
        <dbReference type="ARBA" id="ARBA00023163"/>
    </source>
</evidence>
<keyword evidence="3" id="KW-0804">Transcription</keyword>
<evidence type="ECO:0000256" key="2">
    <source>
        <dbReference type="ARBA" id="ARBA00023015"/>
    </source>
</evidence>
<dbReference type="InterPro" id="IPR002104">
    <property type="entry name" value="Integrase_catalytic"/>
</dbReference>
<dbReference type="PANTHER" id="PTHR30349">
    <property type="entry name" value="PHAGE INTEGRASE-RELATED"/>
    <property type="match status" value="1"/>
</dbReference>
<dbReference type="InterPro" id="IPR013762">
    <property type="entry name" value="Integrase-like_cat_sf"/>
</dbReference>
<dbReference type="Gene3D" id="1.10.443.10">
    <property type="entry name" value="Intergrase catalytic core"/>
    <property type="match status" value="1"/>
</dbReference>
<name>A0ABP0V7P8_9BRYO</name>
<accession>A0ABP0V7P8</accession>